<proteinExistence type="predicted"/>
<accession>A0A379QCS1</accession>
<organism evidence="2 3">
    <name type="scientific">Salmonella enterica</name>
    <name type="common">Salmonella choleraesuis</name>
    <dbReference type="NCBI Taxonomy" id="28901"/>
    <lineage>
        <taxon>Bacteria</taxon>
        <taxon>Pseudomonadati</taxon>
        <taxon>Pseudomonadota</taxon>
        <taxon>Gammaproteobacteria</taxon>
        <taxon>Enterobacterales</taxon>
        <taxon>Enterobacteriaceae</taxon>
        <taxon>Salmonella</taxon>
    </lineage>
</organism>
<evidence type="ECO:0000256" key="1">
    <source>
        <dbReference type="SAM" id="SignalP"/>
    </source>
</evidence>
<dbReference type="AlphaFoldDB" id="A0A379QCS1"/>
<dbReference type="EMBL" id="UGWP01000002">
    <property type="protein sequence ID" value="SUF54883.1"/>
    <property type="molecule type" value="Genomic_DNA"/>
</dbReference>
<dbReference type="Gene3D" id="1.20.120.20">
    <property type="entry name" value="Apolipoprotein"/>
    <property type="match status" value="1"/>
</dbReference>
<protein>
    <submittedName>
        <fullName evidence="2">TraL-like protein</fullName>
    </submittedName>
</protein>
<reference evidence="2 3" key="1">
    <citation type="submission" date="2018-06" db="EMBL/GenBank/DDBJ databases">
        <authorList>
            <consortium name="Pathogen Informatics"/>
            <person name="Doyle S."/>
        </authorList>
    </citation>
    <scope>NUCLEOTIDE SEQUENCE [LARGE SCALE GENOMIC DNA]</scope>
    <source>
        <strain evidence="2 3">NCTC10252</strain>
    </source>
</reference>
<keyword evidence="1" id="KW-0732">Signal</keyword>
<name>A0A379QCS1_SALER</name>
<feature type="signal peptide" evidence="1">
    <location>
        <begin position="1"/>
        <end position="20"/>
    </location>
</feature>
<sequence length="138" mass="14396">MKTLNVIVFLTIIASGAASAASCRSGVAASEGAQNAYENAVKSINSEADSVKNSSEVIGTCISGVTGVVTMPTFPDLGSIWSDMIDQVCKTASDKISDSYNDVIGNINGNINDLMNGVNDSVDKVKEETTGNVKNLWN</sequence>
<evidence type="ECO:0000313" key="3">
    <source>
        <dbReference type="Proteomes" id="UP000254597"/>
    </source>
</evidence>
<dbReference type="PROSITE" id="PS51257">
    <property type="entry name" value="PROKAR_LIPOPROTEIN"/>
    <property type="match status" value="1"/>
</dbReference>
<gene>
    <name evidence="2" type="primary">traL_1</name>
    <name evidence="2" type="ORF">NCTC10252_00049</name>
</gene>
<evidence type="ECO:0000313" key="2">
    <source>
        <dbReference type="EMBL" id="SUF54883.1"/>
    </source>
</evidence>
<dbReference type="Proteomes" id="UP000254597">
    <property type="component" value="Unassembled WGS sequence"/>
</dbReference>
<feature type="chain" id="PRO_5016879886" evidence="1">
    <location>
        <begin position="21"/>
        <end position="138"/>
    </location>
</feature>